<feature type="compositionally biased region" description="Polar residues" evidence="11">
    <location>
        <begin position="72"/>
        <end position="86"/>
    </location>
</feature>
<dbReference type="RefSeq" id="XP_021841598.1">
    <property type="nucleotide sequence ID" value="XM_021985906.2"/>
</dbReference>
<dbReference type="PANTHER" id="PTHR32472:SF10">
    <property type="entry name" value="DNA REPAIR PROTEIN RADA-LIKE PROTEIN"/>
    <property type="match status" value="1"/>
</dbReference>
<keyword evidence="6" id="KW-0862">Zinc</keyword>
<dbReference type="Pfam" id="PF13481">
    <property type="entry name" value="AAA_25"/>
    <property type="match status" value="1"/>
</dbReference>
<dbReference type="AlphaFoldDB" id="A0A9R0JPA2"/>
<accession>A0A9R0JPA2</accession>
<sequence>MQASGMATFRLLLSQSHHLNRFHSLSPPINCIVFHNRLPQNPQFSRHFKPPLNSRLIHSVNHLLSTESPLMVDNSQSEGTSSNSPASEPIPEQTPRVWSMFGSDLISPRKDDSEGKTVVNRVDSEDVLEGETVENRVDSKDDSEGETVENRVNSVRNYPNSAFTGGFGGKGKKGKSKEHWVCSECGHSELKWWGSCNACKKFGTLKRFLVTENAEGGKVSGFKVSENATRSWLPEQKKGQGGPLRLSDVNLGVDPSEWRIRLYGTFGSEVARVLGGGIVPGSLILVGGDPGVGKSTLVLQIADLIAESPDIPESAPVIYISGEESVEQIGNRADRLSIKAKDLFLYSSTDIEDILKKVQPLSPRAVIIDSIQTVYLQGVSGSPGGMSQVKECTAALLQFSKKTGIPVLLIGHVNKIGEIAGPRVLEHIVDVVLYMEGEKHSCYRLLRSVKNRFGSTDELGVFEMAEPGLRAVSNPSEMFLSEEHSDSEHLAGLAVAVIIDGSRTFVIEVQALCVADSSGMHLNGVQASRADMIISVLKKQAGLKLKDHCVYVNVVSGLSLTETSGDLAVAAAICSSILEIPIPNNVAFIGEIGLGGELRMVPRIEKRVTTLAKLGYKTCIVPKSAEKALAALSFEGLQVVGCKNLKEVIDKVFSDCPS</sequence>
<protein>
    <recommendedName>
        <fullName evidence="12">RecA family profile 1 domain-containing protein</fullName>
    </recommendedName>
</protein>
<keyword evidence="3" id="KW-0227">DNA damage</keyword>
<dbReference type="GO" id="GO:0003684">
    <property type="term" value="F:damaged DNA binding"/>
    <property type="evidence" value="ECO:0007669"/>
    <property type="project" value="InterPro"/>
</dbReference>
<evidence type="ECO:0000313" key="13">
    <source>
        <dbReference type="Proteomes" id="UP000813463"/>
    </source>
</evidence>
<dbReference type="GO" id="GO:0140664">
    <property type="term" value="F:ATP-dependent DNA damage sensor activity"/>
    <property type="evidence" value="ECO:0007669"/>
    <property type="project" value="InterPro"/>
</dbReference>
<evidence type="ECO:0000256" key="7">
    <source>
        <dbReference type="ARBA" id="ARBA00022840"/>
    </source>
</evidence>
<keyword evidence="13" id="KW-1185">Reference proteome</keyword>
<keyword evidence="4" id="KW-0863">Zinc-finger</keyword>
<dbReference type="NCBIfam" id="TIGR00416">
    <property type="entry name" value="sms"/>
    <property type="match status" value="1"/>
</dbReference>
<organism evidence="13 14">
    <name type="scientific">Spinacia oleracea</name>
    <name type="common">Spinach</name>
    <dbReference type="NCBI Taxonomy" id="3562"/>
    <lineage>
        <taxon>Eukaryota</taxon>
        <taxon>Viridiplantae</taxon>
        <taxon>Streptophyta</taxon>
        <taxon>Embryophyta</taxon>
        <taxon>Tracheophyta</taxon>
        <taxon>Spermatophyta</taxon>
        <taxon>Magnoliopsida</taxon>
        <taxon>eudicotyledons</taxon>
        <taxon>Gunneridae</taxon>
        <taxon>Pentapetalae</taxon>
        <taxon>Caryophyllales</taxon>
        <taxon>Chenopodiaceae</taxon>
        <taxon>Chenopodioideae</taxon>
        <taxon>Anserineae</taxon>
        <taxon>Spinacia</taxon>
    </lineage>
</organism>
<dbReference type="PROSITE" id="PS50162">
    <property type="entry name" value="RECA_2"/>
    <property type="match status" value="1"/>
</dbReference>
<dbReference type="KEGG" id="soe:110781855"/>
<dbReference type="Gene3D" id="3.30.230.10">
    <property type="match status" value="1"/>
</dbReference>
<keyword evidence="10" id="KW-0234">DNA repair</keyword>
<dbReference type="InterPro" id="IPR020568">
    <property type="entry name" value="Ribosomal_Su5_D2-typ_SF"/>
</dbReference>
<dbReference type="InterPro" id="IPR041166">
    <property type="entry name" value="Rubredoxin_2"/>
</dbReference>
<keyword evidence="8" id="KW-0346">Stress response</keyword>
<evidence type="ECO:0000313" key="14">
    <source>
        <dbReference type="RefSeq" id="XP_021841598.1"/>
    </source>
</evidence>
<evidence type="ECO:0000256" key="2">
    <source>
        <dbReference type="ARBA" id="ARBA00022741"/>
    </source>
</evidence>
<dbReference type="SUPFAM" id="SSF54211">
    <property type="entry name" value="Ribosomal protein S5 domain 2-like"/>
    <property type="match status" value="1"/>
</dbReference>
<name>A0A9R0JPA2_SPIOL</name>
<dbReference type="InterPro" id="IPR020588">
    <property type="entry name" value="RecA_ATP-bd"/>
</dbReference>
<dbReference type="Pfam" id="PF13541">
    <property type="entry name" value="ChlI"/>
    <property type="match status" value="1"/>
</dbReference>
<dbReference type="PANTHER" id="PTHR32472">
    <property type="entry name" value="DNA REPAIR PROTEIN RADA"/>
    <property type="match status" value="1"/>
</dbReference>
<keyword evidence="5" id="KW-0378">Hydrolase</keyword>
<dbReference type="FunFam" id="3.40.50.300:FF:000050">
    <property type="entry name" value="DNA repair protein RadA"/>
    <property type="match status" value="1"/>
</dbReference>
<reference evidence="14" key="2">
    <citation type="submission" date="2025-08" db="UniProtKB">
        <authorList>
            <consortium name="RefSeq"/>
        </authorList>
    </citation>
    <scope>IDENTIFICATION</scope>
    <source>
        <tissue evidence="14">Leaf</tissue>
    </source>
</reference>
<evidence type="ECO:0000256" key="10">
    <source>
        <dbReference type="ARBA" id="ARBA00023204"/>
    </source>
</evidence>
<dbReference type="InterPro" id="IPR014721">
    <property type="entry name" value="Ribsml_uS5_D2-typ_fold_subgr"/>
</dbReference>
<evidence type="ECO:0000259" key="12">
    <source>
        <dbReference type="PROSITE" id="PS50162"/>
    </source>
</evidence>
<evidence type="ECO:0000256" key="8">
    <source>
        <dbReference type="ARBA" id="ARBA00023016"/>
    </source>
</evidence>
<gene>
    <name evidence="14" type="primary">LOC110781855</name>
</gene>
<feature type="region of interest" description="Disordered" evidence="11">
    <location>
        <begin position="72"/>
        <end position="94"/>
    </location>
</feature>
<evidence type="ECO:0000256" key="1">
    <source>
        <dbReference type="ARBA" id="ARBA00022723"/>
    </source>
</evidence>
<dbReference type="OrthoDB" id="41505at2759"/>
<dbReference type="InterPro" id="IPR004504">
    <property type="entry name" value="DNA_repair_RadA"/>
</dbReference>
<dbReference type="GO" id="GO:0016787">
    <property type="term" value="F:hydrolase activity"/>
    <property type="evidence" value="ECO:0007669"/>
    <property type="project" value="UniProtKB-KW"/>
</dbReference>
<dbReference type="CDD" id="cd01121">
    <property type="entry name" value="RadA_SMS_N"/>
    <property type="match status" value="1"/>
</dbReference>
<feature type="domain" description="RecA family profile 1" evidence="12">
    <location>
        <begin position="259"/>
        <end position="413"/>
    </location>
</feature>
<dbReference type="InterPro" id="IPR027417">
    <property type="entry name" value="P-loop_NTPase"/>
</dbReference>
<dbReference type="InterPro" id="IPR003593">
    <property type="entry name" value="AAA+_ATPase"/>
</dbReference>
<keyword evidence="7" id="KW-0067">ATP-binding</keyword>
<dbReference type="SMART" id="SM00382">
    <property type="entry name" value="AAA"/>
    <property type="match status" value="1"/>
</dbReference>
<evidence type="ECO:0000256" key="4">
    <source>
        <dbReference type="ARBA" id="ARBA00022771"/>
    </source>
</evidence>
<keyword evidence="1" id="KW-0479">Metal-binding</keyword>
<dbReference type="GO" id="GO:0008270">
    <property type="term" value="F:zinc ion binding"/>
    <property type="evidence" value="ECO:0007669"/>
    <property type="project" value="UniProtKB-KW"/>
</dbReference>
<dbReference type="GeneID" id="110781855"/>
<dbReference type="PRINTS" id="PR01874">
    <property type="entry name" value="DNAREPAIRADA"/>
</dbReference>
<reference evidence="13" key="1">
    <citation type="journal article" date="2021" name="Nat. Commun.">
        <title>Genomic analyses provide insights into spinach domestication and the genetic basis of agronomic traits.</title>
        <authorList>
            <person name="Cai X."/>
            <person name="Sun X."/>
            <person name="Xu C."/>
            <person name="Sun H."/>
            <person name="Wang X."/>
            <person name="Ge C."/>
            <person name="Zhang Z."/>
            <person name="Wang Q."/>
            <person name="Fei Z."/>
            <person name="Jiao C."/>
            <person name="Wang Q."/>
        </authorList>
    </citation>
    <scope>NUCLEOTIDE SEQUENCE [LARGE SCALE GENOMIC DNA]</scope>
    <source>
        <strain evidence="13">cv. Varoflay</strain>
    </source>
</reference>
<keyword evidence="2" id="KW-0547">Nucleotide-binding</keyword>
<evidence type="ECO:0000256" key="5">
    <source>
        <dbReference type="ARBA" id="ARBA00022801"/>
    </source>
</evidence>
<evidence type="ECO:0000256" key="9">
    <source>
        <dbReference type="ARBA" id="ARBA00023125"/>
    </source>
</evidence>
<evidence type="ECO:0000256" key="3">
    <source>
        <dbReference type="ARBA" id="ARBA00022763"/>
    </source>
</evidence>
<dbReference type="Pfam" id="PF18073">
    <property type="entry name" value="Zn_ribbon_LapB"/>
    <property type="match status" value="1"/>
</dbReference>
<dbReference type="GO" id="GO:0000725">
    <property type="term" value="P:recombinational repair"/>
    <property type="evidence" value="ECO:0000318"/>
    <property type="project" value="GO_Central"/>
</dbReference>
<dbReference type="GO" id="GO:0005524">
    <property type="term" value="F:ATP binding"/>
    <property type="evidence" value="ECO:0007669"/>
    <property type="project" value="UniProtKB-KW"/>
</dbReference>
<dbReference type="Proteomes" id="UP000813463">
    <property type="component" value="Chromosome 4"/>
</dbReference>
<evidence type="ECO:0000256" key="11">
    <source>
        <dbReference type="SAM" id="MobiDB-lite"/>
    </source>
</evidence>
<keyword evidence="9" id="KW-0238">DNA-binding</keyword>
<dbReference type="FunFam" id="3.30.230.10:FF:000053">
    <property type="entry name" value="DNA repair protein radA isogeny"/>
    <property type="match status" value="1"/>
</dbReference>
<dbReference type="Gene3D" id="3.40.50.300">
    <property type="entry name" value="P-loop containing nucleotide triphosphate hydrolases"/>
    <property type="match status" value="1"/>
</dbReference>
<dbReference type="SUPFAM" id="SSF52540">
    <property type="entry name" value="P-loop containing nucleoside triphosphate hydrolases"/>
    <property type="match status" value="1"/>
</dbReference>
<evidence type="ECO:0000256" key="6">
    <source>
        <dbReference type="ARBA" id="ARBA00022833"/>
    </source>
</evidence>
<proteinExistence type="predicted"/>